<dbReference type="SMART" id="SM00186">
    <property type="entry name" value="FBG"/>
    <property type="match status" value="1"/>
</dbReference>
<dbReference type="InterPro" id="IPR014716">
    <property type="entry name" value="Fibrinogen_a/b/g_C_1"/>
</dbReference>
<proteinExistence type="predicted"/>
<evidence type="ECO:0000256" key="1">
    <source>
        <dbReference type="SAM" id="Coils"/>
    </source>
</evidence>
<dbReference type="InterPro" id="IPR036056">
    <property type="entry name" value="Fibrinogen-like_C"/>
</dbReference>
<dbReference type="Gene3D" id="3.90.215.10">
    <property type="entry name" value="Gamma Fibrinogen, chain A, domain 1"/>
    <property type="match status" value="1"/>
</dbReference>
<dbReference type="PANTHER" id="PTHR19143:SF444">
    <property type="entry name" value="PROTEIN SCABROUS"/>
    <property type="match status" value="1"/>
</dbReference>
<feature type="chain" id="PRO_5037777921" evidence="3">
    <location>
        <begin position="24"/>
        <end position="707"/>
    </location>
</feature>
<dbReference type="InterPro" id="IPR050373">
    <property type="entry name" value="Fibrinogen_C-term_domain"/>
</dbReference>
<keyword evidence="5" id="KW-1185">Reference proteome</keyword>
<feature type="region of interest" description="Disordered" evidence="2">
    <location>
        <begin position="260"/>
        <end position="279"/>
    </location>
</feature>
<keyword evidence="1" id="KW-0175">Coiled coil</keyword>
<evidence type="ECO:0000313" key="6">
    <source>
        <dbReference type="WBParaSite" id="PSAMB.scaffold3341size18668.g21152.t1"/>
    </source>
</evidence>
<dbReference type="AlphaFoldDB" id="A0A914W6Y0"/>
<evidence type="ECO:0000256" key="2">
    <source>
        <dbReference type="SAM" id="MobiDB-lite"/>
    </source>
</evidence>
<dbReference type="SUPFAM" id="SSF56496">
    <property type="entry name" value="Fibrinogen C-terminal domain-like"/>
    <property type="match status" value="1"/>
</dbReference>
<keyword evidence="3" id="KW-0732">Signal</keyword>
<dbReference type="Pfam" id="PF00147">
    <property type="entry name" value="Fibrinogen_C"/>
    <property type="match status" value="1"/>
</dbReference>
<feature type="coiled-coil region" evidence="1">
    <location>
        <begin position="138"/>
        <end position="172"/>
    </location>
</feature>
<dbReference type="InterPro" id="IPR002181">
    <property type="entry name" value="Fibrinogen_a/b/g_C_dom"/>
</dbReference>
<feature type="domain" description="Fibrinogen C-terminal" evidence="4">
    <location>
        <begin position="539"/>
        <end position="707"/>
    </location>
</feature>
<evidence type="ECO:0000259" key="4">
    <source>
        <dbReference type="PROSITE" id="PS51406"/>
    </source>
</evidence>
<organism evidence="5 6">
    <name type="scientific">Plectus sambesii</name>
    <dbReference type="NCBI Taxonomy" id="2011161"/>
    <lineage>
        <taxon>Eukaryota</taxon>
        <taxon>Metazoa</taxon>
        <taxon>Ecdysozoa</taxon>
        <taxon>Nematoda</taxon>
        <taxon>Chromadorea</taxon>
        <taxon>Plectida</taxon>
        <taxon>Plectina</taxon>
        <taxon>Plectoidea</taxon>
        <taxon>Plectidae</taxon>
        <taxon>Plectus</taxon>
    </lineage>
</organism>
<dbReference type="PANTHER" id="PTHR19143">
    <property type="entry name" value="FIBRINOGEN/TENASCIN/ANGIOPOEITIN"/>
    <property type="match status" value="1"/>
</dbReference>
<protein>
    <submittedName>
        <fullName evidence="6">Fibrinogen C-terminal domain-containing protein</fullName>
    </submittedName>
</protein>
<feature type="signal peptide" evidence="3">
    <location>
        <begin position="1"/>
        <end position="23"/>
    </location>
</feature>
<reference evidence="6" key="1">
    <citation type="submission" date="2022-11" db="UniProtKB">
        <authorList>
            <consortium name="WormBaseParasite"/>
        </authorList>
    </citation>
    <scope>IDENTIFICATION</scope>
</reference>
<sequence length="707" mass="81646">MRVNCALSRLFLLLACILYGSLAQGVEEESSQDEPRSHLPSLEDLQQQIVALRRDRDLDRTEIQTLRKYCETEKLSAMIERQKQNLNDLQWNRAHRRMKRSLMDPYITLASKLETVRSEVEAIRLLEDDQMPVLKSDLDKQQVQLSQLLNLTAQLAQELNKLKRQKHNREENTVIDYTPTEMETIKNRLWHIDQRMTDYEDYMKWDEFWSHRIQEQFSELIRNATLIHSNLESKISLTSSSNTVDNELLFSILNGEDSLEGSGSGDAKEEFLPPSSLTKSDTNHQWPYQLAAEVFKLRLLHVESATRFDKLGSKVDQVVLMQKKLREKLDQLNGTKADRTNVQNLTAICQKTAEKMVQLESSLGATTQKANAQNDATQNATNILRLEIKVMKQQTQRAEKIAEVIKKVQNDHFNAIMNFSERVNIMDSDVTKYALKLTTLQADFLNATLFLYKESRNDNRQDAQIARLELRVEKNELRFPDLSREIKALTVNLNDKIGYEKFKRLNDAVVEGMDKLTMQSSVLVNLERTTNVTVDSVRKLETQLTYDCSMDNVLAEAKNYADGVYLIKPKNFTKSIYVACQDSWTIIQRREHGLNFNRTFDEYASGFGDAHTSDYWMGNEIIHSLTSRTPMALRIDTWDIFDDYRTAVYVSFSIGNHSDFYRLHIGEYKSGNLTDSLSAHQGMEFSAYDEDKDASSIHCARYHLSGE</sequence>
<evidence type="ECO:0000256" key="3">
    <source>
        <dbReference type="SAM" id="SignalP"/>
    </source>
</evidence>
<dbReference type="Proteomes" id="UP000887566">
    <property type="component" value="Unplaced"/>
</dbReference>
<name>A0A914W6Y0_9BILA</name>
<dbReference type="WBParaSite" id="PSAMB.scaffold3341size18668.g21152.t1">
    <property type="protein sequence ID" value="PSAMB.scaffold3341size18668.g21152.t1"/>
    <property type="gene ID" value="PSAMB.scaffold3341size18668.g21152"/>
</dbReference>
<feature type="coiled-coil region" evidence="1">
    <location>
        <begin position="42"/>
        <end position="92"/>
    </location>
</feature>
<evidence type="ECO:0000313" key="5">
    <source>
        <dbReference type="Proteomes" id="UP000887566"/>
    </source>
</evidence>
<dbReference type="PROSITE" id="PS51406">
    <property type="entry name" value="FIBRINOGEN_C_2"/>
    <property type="match status" value="1"/>
</dbReference>
<accession>A0A914W6Y0</accession>
<dbReference type="GO" id="GO:0005615">
    <property type="term" value="C:extracellular space"/>
    <property type="evidence" value="ECO:0007669"/>
    <property type="project" value="TreeGrafter"/>
</dbReference>